<dbReference type="GO" id="GO:0016887">
    <property type="term" value="F:ATP hydrolysis activity"/>
    <property type="evidence" value="ECO:0007669"/>
    <property type="project" value="InterPro"/>
</dbReference>
<evidence type="ECO:0000313" key="14">
    <source>
        <dbReference type="EMBL" id="OHT09325.1"/>
    </source>
</evidence>
<reference evidence="14" key="1">
    <citation type="submission" date="2016-10" db="EMBL/GenBank/DDBJ databases">
        <authorList>
            <person name="Benchimol M."/>
            <person name="Almeida L.G."/>
            <person name="Vasconcelos A.T."/>
            <person name="Perreira-Neves A."/>
            <person name="Rosa I.A."/>
            <person name="Tasca T."/>
            <person name="Bogo M.R."/>
            <person name="de Souza W."/>
        </authorList>
    </citation>
    <scope>NUCLEOTIDE SEQUENCE [LARGE SCALE GENOMIC DNA]</scope>
    <source>
        <strain evidence="14">K</strain>
    </source>
</reference>
<evidence type="ECO:0000259" key="12">
    <source>
        <dbReference type="PROSITE" id="PS50893"/>
    </source>
</evidence>
<feature type="region of interest" description="Disordered" evidence="10">
    <location>
        <begin position="612"/>
        <end position="671"/>
    </location>
</feature>
<dbReference type="AlphaFoldDB" id="A0A1J4KJ16"/>
<keyword evidence="6 14" id="KW-0067">ATP-binding</keyword>
<name>A0A1J4KJ16_9EUKA</name>
<dbReference type="GO" id="GO:0005743">
    <property type="term" value="C:mitochondrial inner membrane"/>
    <property type="evidence" value="ECO:0007669"/>
    <property type="project" value="TreeGrafter"/>
</dbReference>
<dbReference type="PANTHER" id="PTHR43394">
    <property type="entry name" value="ATP-DEPENDENT PERMEASE MDL1, MITOCHONDRIAL"/>
    <property type="match status" value="1"/>
</dbReference>
<feature type="transmembrane region" description="Helical" evidence="11">
    <location>
        <begin position="264"/>
        <end position="285"/>
    </location>
</feature>
<dbReference type="PROSITE" id="PS50893">
    <property type="entry name" value="ABC_TRANSPORTER_2"/>
    <property type="match status" value="1"/>
</dbReference>
<accession>A0A1J4KJ16</accession>
<keyword evidence="4 11" id="KW-0812">Transmembrane</keyword>
<dbReference type="PROSITE" id="PS50929">
    <property type="entry name" value="ABC_TM1F"/>
    <property type="match status" value="1"/>
</dbReference>
<evidence type="ECO:0000256" key="11">
    <source>
        <dbReference type="SAM" id="Phobius"/>
    </source>
</evidence>
<dbReference type="GO" id="GO:0015421">
    <property type="term" value="F:ABC-type oligopeptide transporter activity"/>
    <property type="evidence" value="ECO:0007669"/>
    <property type="project" value="TreeGrafter"/>
</dbReference>
<dbReference type="PANTHER" id="PTHR43394:SF1">
    <property type="entry name" value="ATP-BINDING CASSETTE SUB-FAMILY B MEMBER 10, MITOCHONDRIAL"/>
    <property type="match status" value="1"/>
</dbReference>
<evidence type="ECO:0000256" key="7">
    <source>
        <dbReference type="ARBA" id="ARBA00022967"/>
    </source>
</evidence>
<keyword evidence="5" id="KW-0547">Nucleotide-binding</keyword>
<feature type="transmembrane region" description="Helical" evidence="11">
    <location>
        <begin position="170"/>
        <end position="198"/>
    </location>
</feature>
<feature type="domain" description="ABC transporter" evidence="12">
    <location>
        <begin position="364"/>
        <end position="599"/>
    </location>
</feature>
<evidence type="ECO:0000313" key="15">
    <source>
        <dbReference type="Proteomes" id="UP000179807"/>
    </source>
</evidence>
<feature type="transmembrane region" description="Helical" evidence="11">
    <location>
        <begin position="89"/>
        <end position="113"/>
    </location>
</feature>
<evidence type="ECO:0000256" key="3">
    <source>
        <dbReference type="ARBA" id="ARBA00022448"/>
    </source>
</evidence>
<evidence type="ECO:0000259" key="13">
    <source>
        <dbReference type="PROSITE" id="PS50929"/>
    </source>
</evidence>
<proteinExistence type="inferred from homology"/>
<dbReference type="Gene3D" id="1.20.1560.10">
    <property type="entry name" value="ABC transporter type 1, transmembrane domain"/>
    <property type="match status" value="1"/>
</dbReference>
<dbReference type="FunFam" id="3.40.50.300:FF:000140">
    <property type="entry name" value="Lipid A export ATP-binding/permease protein MsbA"/>
    <property type="match status" value="1"/>
</dbReference>
<evidence type="ECO:0000256" key="10">
    <source>
        <dbReference type="SAM" id="MobiDB-lite"/>
    </source>
</evidence>
<evidence type="ECO:0000256" key="6">
    <source>
        <dbReference type="ARBA" id="ARBA00022840"/>
    </source>
</evidence>
<dbReference type="VEuPathDB" id="TrichDB:TRFO_21819"/>
<dbReference type="InterPro" id="IPR003439">
    <property type="entry name" value="ABC_transporter-like_ATP-bd"/>
</dbReference>
<dbReference type="CDD" id="cd03249">
    <property type="entry name" value="ABC_MTABC3_MDL1_MDL2"/>
    <property type="match status" value="1"/>
</dbReference>
<dbReference type="InterPro" id="IPR027417">
    <property type="entry name" value="P-loop_NTPase"/>
</dbReference>
<keyword evidence="8 11" id="KW-1133">Transmembrane helix</keyword>
<dbReference type="SUPFAM" id="SSF52540">
    <property type="entry name" value="P-loop containing nucleoside triphosphate hydrolases"/>
    <property type="match status" value="1"/>
</dbReference>
<evidence type="ECO:0000256" key="4">
    <source>
        <dbReference type="ARBA" id="ARBA00022692"/>
    </source>
</evidence>
<dbReference type="Gene3D" id="3.40.50.300">
    <property type="entry name" value="P-loop containing nucleotide triphosphate hydrolases"/>
    <property type="match status" value="1"/>
</dbReference>
<dbReference type="GeneID" id="94836908"/>
<dbReference type="InterPro" id="IPR017871">
    <property type="entry name" value="ABC_transporter-like_CS"/>
</dbReference>
<dbReference type="CDD" id="cd18577">
    <property type="entry name" value="ABC_6TM_Pgp_ABCB1_D1_like"/>
    <property type="match status" value="1"/>
</dbReference>
<dbReference type="OrthoDB" id="6500128at2759"/>
<dbReference type="SMART" id="SM00382">
    <property type="entry name" value="AAA"/>
    <property type="match status" value="1"/>
</dbReference>
<evidence type="ECO:0000256" key="5">
    <source>
        <dbReference type="ARBA" id="ARBA00022741"/>
    </source>
</evidence>
<evidence type="ECO:0000256" key="1">
    <source>
        <dbReference type="ARBA" id="ARBA00004127"/>
    </source>
</evidence>
<dbReference type="GO" id="GO:0090374">
    <property type="term" value="P:oligopeptide export from mitochondrion"/>
    <property type="evidence" value="ECO:0007669"/>
    <property type="project" value="TreeGrafter"/>
</dbReference>
<comment type="subcellular location">
    <subcellularLocation>
        <location evidence="1">Endomembrane system</location>
        <topology evidence="1">Multi-pass membrane protein</topology>
    </subcellularLocation>
</comment>
<dbReference type="PROSITE" id="PS00211">
    <property type="entry name" value="ABC_TRANSPORTER_1"/>
    <property type="match status" value="1"/>
</dbReference>
<feature type="compositionally biased region" description="Low complexity" evidence="10">
    <location>
        <begin position="627"/>
        <end position="671"/>
    </location>
</feature>
<keyword evidence="9 11" id="KW-0472">Membrane</keyword>
<keyword evidence="7" id="KW-1278">Translocase</keyword>
<dbReference type="InterPro" id="IPR011527">
    <property type="entry name" value="ABC1_TM_dom"/>
</dbReference>
<dbReference type="SUPFAM" id="SSF90123">
    <property type="entry name" value="ABC transporter transmembrane region"/>
    <property type="match status" value="1"/>
</dbReference>
<dbReference type="Pfam" id="PF00664">
    <property type="entry name" value="ABC_membrane"/>
    <property type="match status" value="1"/>
</dbReference>
<dbReference type="GO" id="GO:0012505">
    <property type="term" value="C:endomembrane system"/>
    <property type="evidence" value="ECO:0007669"/>
    <property type="project" value="UniProtKB-SubCell"/>
</dbReference>
<comment type="caution">
    <text evidence="14">The sequence shown here is derived from an EMBL/GenBank/DDBJ whole genome shotgun (WGS) entry which is preliminary data.</text>
</comment>
<dbReference type="Pfam" id="PF00005">
    <property type="entry name" value="ABC_tran"/>
    <property type="match status" value="1"/>
</dbReference>
<feature type="compositionally biased region" description="Basic and acidic residues" evidence="10">
    <location>
        <begin position="612"/>
        <end position="622"/>
    </location>
</feature>
<dbReference type="RefSeq" id="XP_068362461.1">
    <property type="nucleotide sequence ID" value="XM_068502204.1"/>
</dbReference>
<feature type="domain" description="ABC transmembrane type-1" evidence="13">
    <location>
        <begin position="50"/>
        <end position="322"/>
    </location>
</feature>
<evidence type="ECO:0000256" key="9">
    <source>
        <dbReference type="ARBA" id="ARBA00023136"/>
    </source>
</evidence>
<dbReference type="GO" id="GO:0005524">
    <property type="term" value="F:ATP binding"/>
    <property type="evidence" value="ECO:0007669"/>
    <property type="project" value="UniProtKB-KW"/>
</dbReference>
<comment type="similarity">
    <text evidence="2">Belongs to the ABC transporter superfamily. ABCB family. MHC peptide exporter (TC 3.A.1.209) subfamily.</text>
</comment>
<keyword evidence="3" id="KW-0813">Transport</keyword>
<dbReference type="InterPro" id="IPR039421">
    <property type="entry name" value="Type_1_exporter"/>
</dbReference>
<feature type="transmembrane region" description="Helical" evidence="11">
    <location>
        <begin position="45"/>
        <end position="69"/>
    </location>
</feature>
<dbReference type="EMBL" id="MLAK01000642">
    <property type="protein sequence ID" value="OHT09325.1"/>
    <property type="molecule type" value="Genomic_DNA"/>
</dbReference>
<evidence type="ECO:0000256" key="2">
    <source>
        <dbReference type="ARBA" id="ARBA00006493"/>
    </source>
</evidence>
<dbReference type="Proteomes" id="UP000179807">
    <property type="component" value="Unassembled WGS sequence"/>
</dbReference>
<keyword evidence="15" id="KW-1185">Reference proteome</keyword>
<organism evidence="14 15">
    <name type="scientific">Tritrichomonas foetus</name>
    <dbReference type="NCBI Taxonomy" id="1144522"/>
    <lineage>
        <taxon>Eukaryota</taxon>
        <taxon>Metamonada</taxon>
        <taxon>Parabasalia</taxon>
        <taxon>Tritrichomonadida</taxon>
        <taxon>Tritrichomonadidae</taxon>
        <taxon>Tritrichomonas</taxon>
    </lineage>
</organism>
<dbReference type="InterPro" id="IPR003593">
    <property type="entry name" value="AAA+_ATPase"/>
</dbReference>
<gene>
    <name evidence="14" type="primary">Abcb8</name>
    <name evidence="14" type="ORF">TRFO_21819</name>
</gene>
<protein>
    <submittedName>
        <fullName evidence="14">ATP-binding cassette sub-family B member 8, mitochondrial</fullName>
    </submittedName>
</protein>
<sequence length="671" mass="74575">MGKSSTNSIEEVSVSEEKEIVPLKRPRFSGLKLYLRMLSYGKAQLALIPSIITGLLPLAQMAIIGQVLICHTEYIQTGKSTLPKILNLTYYLLGLAALHGICTFLQTFLWARLSSDFTNDLKRQLFSSLMKNEVTFFDTTPIGSVLTLLGEDSQLVQNSFGVIKATQINYIVQFIAGIILCFVYAWQIALITLVVVPFSYTLQTLFGKLFTKNEAALFHHLSESMTVAEETLSSIRTVRSANREDEQIRIFGKMTQKVAKATRGLFYSIVYDFTIILCGQWALIIGNMYYGGKMVINGTLKGGDLFSVFSFMLYGCQGVIHLQYTLQGEQKAISSAIRILEMAKRVPSIPYDQGKKIKDFKGHIEFQNVSFKYPTRDSYVLKNISFEIKPGEIGALVGHSGSGKSTCVQLLERFYEPTEGKILLDGHDITTLNSRWLHQNIALVSQEPTLFHLTIKQNIKYGKRNATDEEVSIACDLANCTKFISKFEKGLDQMVGEKGSTVSGGQRQRIAIARALVKNPKVLITDEATSALDAGSEKKVQLALDNVMENRTSIIVAHRLTTIRKATMIYVFDSGKIVESGTHEELIENKCWYYELVKRQLTEDKIHGTDKENEIKDIKNDSESDSESSSSSSTTTTKISSSYSSSSSGKSNDESSVSSSPTNISTTTSET</sequence>
<dbReference type="InterPro" id="IPR036640">
    <property type="entry name" value="ABC1_TM_sf"/>
</dbReference>
<evidence type="ECO:0000256" key="8">
    <source>
        <dbReference type="ARBA" id="ARBA00022989"/>
    </source>
</evidence>